<proteinExistence type="predicted"/>
<organism evidence="2">
    <name type="scientific">Mucochytrium quahogii</name>
    <dbReference type="NCBI Taxonomy" id="96639"/>
    <lineage>
        <taxon>Eukaryota</taxon>
        <taxon>Sar</taxon>
        <taxon>Stramenopiles</taxon>
        <taxon>Bigyra</taxon>
        <taxon>Labyrinthulomycetes</taxon>
        <taxon>Thraustochytrida</taxon>
        <taxon>Thraustochytriidae</taxon>
        <taxon>Mucochytrium</taxon>
    </lineage>
</organism>
<accession>A0A7S2WBK2</accession>
<dbReference type="PANTHER" id="PTHR48050">
    <property type="entry name" value="STEROL 3-BETA-GLUCOSYLTRANSFERASE"/>
    <property type="match status" value="1"/>
</dbReference>
<dbReference type="PANTHER" id="PTHR48050:SF13">
    <property type="entry name" value="STEROL 3-BETA-GLUCOSYLTRANSFERASE UGT80A2"/>
    <property type="match status" value="1"/>
</dbReference>
<evidence type="ECO:0000313" key="2">
    <source>
        <dbReference type="EMBL" id="CAD9678516.1"/>
    </source>
</evidence>
<evidence type="ECO:0008006" key="3">
    <source>
        <dbReference type="Google" id="ProtNLM"/>
    </source>
</evidence>
<protein>
    <recommendedName>
        <fullName evidence="3">Glycosyltransferase family 28 N-terminal domain-containing protein</fullName>
    </recommendedName>
</protein>
<gene>
    <name evidence="2" type="ORF">QSP1433_LOCUS6205</name>
</gene>
<feature type="region of interest" description="Disordered" evidence="1">
    <location>
        <begin position="248"/>
        <end position="282"/>
    </location>
</feature>
<feature type="compositionally biased region" description="Acidic residues" evidence="1">
    <location>
        <begin position="260"/>
        <end position="271"/>
    </location>
</feature>
<evidence type="ECO:0000256" key="1">
    <source>
        <dbReference type="SAM" id="MobiDB-lite"/>
    </source>
</evidence>
<sequence length="766" mass="85619">MGCANSKEAGANPVKGHESNHTTMISKFTHDEDEIDADILEEVDARIGYLTAQVSRDMEIDEEVFTLSFVVDCAKDARIPATQHTCDGFYFRLTIFSTNGDLRYSPVETEVVDINYGNPIFNNLIVLRNVMNSDILKLSLNATFVKGTSWKKLGRTLISVKELREKKSWPEMWLFDKRSVPLFNKTLDKPTVLSIDHVKVTDVSDNCKSHPAKLMVGISKRHLTETDSGTMVADGEIFPNTRVLRTNPNLEGIDESLPGEQDDVESSETDSNESTSDITADATSVSLQEKGDAKHMLVLTRGTRGDVQPFIALARGLAELHGWTVSISTELRYKPMIEKYSKVSRGAIRYYPSGGDTEARIERPVAKWAVSSKSTLIHAAMLARTEREFFDSEPSFYYWAKRLEPDLICYTFTTVNLAMIISEAMKIPMIGFFLQPTVLPSHQYPALSPLKYEDVQNAGNQLETSDLEGHKAFRWIKRQMENNVFTHRLKEMRRRRGLDPHSRYDNDFQRIRERNFPVICPIDPTLFGGKPSDWPKEAHLTTQIFLRGSAVPELSPDVEAFITGAKEKGFPLVVICFSSMPVSRIKILESALLMLDKCPGPHKPAIFALIGNRSAGEATNADQEARASEYIHDGRLFIAKGAPFSKLFPRMDFIILHGGLGTTAECLAAGVPGMVTGVLLMDQRFWGHRLHCLGVGPPPCHISDFNKTILKILPEALNPDGEWRKRAKELRDEVFPGGMSDGVAENTEMFIKMSKIAFAAPGKEPA</sequence>
<dbReference type="Gene3D" id="3.40.50.2000">
    <property type="entry name" value="Glycogen Phosphorylase B"/>
    <property type="match status" value="2"/>
</dbReference>
<dbReference type="AlphaFoldDB" id="A0A7S2WBK2"/>
<dbReference type="InterPro" id="IPR050426">
    <property type="entry name" value="Glycosyltransferase_28"/>
</dbReference>
<feature type="region of interest" description="Disordered" evidence="1">
    <location>
        <begin position="1"/>
        <end position="20"/>
    </location>
</feature>
<dbReference type="EMBL" id="HBHK01009913">
    <property type="protein sequence ID" value="CAD9678516.1"/>
    <property type="molecule type" value="Transcribed_RNA"/>
</dbReference>
<dbReference type="SUPFAM" id="SSF53756">
    <property type="entry name" value="UDP-Glycosyltransferase/glycogen phosphorylase"/>
    <property type="match status" value="1"/>
</dbReference>
<name>A0A7S2WBK2_9STRA</name>
<reference evidence="2" key="1">
    <citation type="submission" date="2021-01" db="EMBL/GenBank/DDBJ databases">
        <authorList>
            <person name="Corre E."/>
            <person name="Pelletier E."/>
            <person name="Niang G."/>
            <person name="Scheremetjew M."/>
            <person name="Finn R."/>
            <person name="Kale V."/>
            <person name="Holt S."/>
            <person name="Cochrane G."/>
            <person name="Meng A."/>
            <person name="Brown T."/>
            <person name="Cohen L."/>
        </authorList>
    </citation>
    <scope>NUCLEOTIDE SEQUENCE</scope>
    <source>
        <strain evidence="2">NY070348D</strain>
    </source>
</reference>